<reference evidence="1" key="2">
    <citation type="journal article" date="2020" name="Nat. Commun.">
        <title>Large-scale genome sequencing of mycorrhizal fungi provides insights into the early evolution of symbiotic traits.</title>
        <authorList>
            <person name="Miyauchi S."/>
            <person name="Kiss E."/>
            <person name="Kuo A."/>
            <person name="Drula E."/>
            <person name="Kohler A."/>
            <person name="Sanchez-Garcia M."/>
            <person name="Morin E."/>
            <person name="Andreopoulos B."/>
            <person name="Barry K.W."/>
            <person name="Bonito G."/>
            <person name="Buee M."/>
            <person name="Carver A."/>
            <person name="Chen C."/>
            <person name="Cichocki N."/>
            <person name="Clum A."/>
            <person name="Culley D."/>
            <person name="Crous P.W."/>
            <person name="Fauchery L."/>
            <person name="Girlanda M."/>
            <person name="Hayes R.D."/>
            <person name="Keri Z."/>
            <person name="LaButti K."/>
            <person name="Lipzen A."/>
            <person name="Lombard V."/>
            <person name="Magnuson J."/>
            <person name="Maillard F."/>
            <person name="Murat C."/>
            <person name="Nolan M."/>
            <person name="Ohm R.A."/>
            <person name="Pangilinan J."/>
            <person name="Pereira M.F."/>
            <person name="Perotto S."/>
            <person name="Peter M."/>
            <person name="Pfister S."/>
            <person name="Riley R."/>
            <person name="Sitrit Y."/>
            <person name="Stielow J.B."/>
            <person name="Szollosi G."/>
            <person name="Zifcakova L."/>
            <person name="Stursova M."/>
            <person name="Spatafora J.W."/>
            <person name="Tedersoo L."/>
            <person name="Vaario L.M."/>
            <person name="Yamada A."/>
            <person name="Yan M."/>
            <person name="Wang P."/>
            <person name="Xu J."/>
            <person name="Bruns T."/>
            <person name="Baldrian P."/>
            <person name="Vilgalys R."/>
            <person name="Dunand C."/>
            <person name="Henrissat B."/>
            <person name="Grigoriev I.V."/>
            <person name="Hibbett D."/>
            <person name="Nagy L.G."/>
            <person name="Martin F.M."/>
        </authorList>
    </citation>
    <scope>NUCLEOTIDE SEQUENCE</scope>
    <source>
        <strain evidence="1">P2</strain>
    </source>
</reference>
<proteinExistence type="predicted"/>
<name>A0ACB6ZIQ9_THEGA</name>
<dbReference type="EMBL" id="MU118000">
    <property type="protein sequence ID" value="KAF9649273.1"/>
    <property type="molecule type" value="Genomic_DNA"/>
</dbReference>
<sequence>MSKDPPPVSLLLSKTSTIALSVFGRSNSHIRIFDSNRKGDALSIVFFSFASITPPSRPTSFVHPHTSPPMDYIYPNIYLESHKRLPYLKVDIGELDREIVDGLKSTADAAIGLAGGYSATTGDLCALAISTQKRILIISFQDTTATEASSMLADSILLDPGLKKYAFSAPRLITSLPAILPPLRSKEVYDVTPKGKYKPHTITAVTSVLGSSIVNENVIEVFSSEICDPEDLKHTFNIALRAWAACHVANKSGSSSNLKTVLPFETASLTDDHIMFFSNIFKNDAQMDALKPVIIRNDIDRFIEVDGFNLHVSSVRYTNRIRTNAKTLEIHLHDGSVLQGEVSMVAGKVSRIALVNQETITSNDIKHILTTGKEESSAINDSRYRLLTRAIRSPKELFQSPFLRLL</sequence>
<comment type="caution">
    <text evidence="1">The sequence shown here is derived from an EMBL/GenBank/DDBJ whole genome shotgun (WGS) entry which is preliminary data.</text>
</comment>
<accession>A0ACB6ZIQ9</accession>
<dbReference type="Proteomes" id="UP000886501">
    <property type="component" value="Unassembled WGS sequence"/>
</dbReference>
<protein>
    <submittedName>
        <fullName evidence="1">Uncharacterized protein</fullName>
    </submittedName>
</protein>
<evidence type="ECO:0000313" key="1">
    <source>
        <dbReference type="EMBL" id="KAF9649273.1"/>
    </source>
</evidence>
<organism evidence="1 2">
    <name type="scientific">Thelephora ganbajun</name>
    <name type="common">Ganba fungus</name>
    <dbReference type="NCBI Taxonomy" id="370292"/>
    <lineage>
        <taxon>Eukaryota</taxon>
        <taxon>Fungi</taxon>
        <taxon>Dikarya</taxon>
        <taxon>Basidiomycota</taxon>
        <taxon>Agaricomycotina</taxon>
        <taxon>Agaricomycetes</taxon>
        <taxon>Thelephorales</taxon>
        <taxon>Thelephoraceae</taxon>
        <taxon>Thelephora</taxon>
    </lineage>
</organism>
<evidence type="ECO:0000313" key="2">
    <source>
        <dbReference type="Proteomes" id="UP000886501"/>
    </source>
</evidence>
<reference evidence="1" key="1">
    <citation type="submission" date="2019-10" db="EMBL/GenBank/DDBJ databases">
        <authorList>
            <consortium name="DOE Joint Genome Institute"/>
            <person name="Kuo A."/>
            <person name="Miyauchi S."/>
            <person name="Kiss E."/>
            <person name="Drula E."/>
            <person name="Kohler A."/>
            <person name="Sanchez-Garcia M."/>
            <person name="Andreopoulos B."/>
            <person name="Barry K.W."/>
            <person name="Bonito G."/>
            <person name="Buee M."/>
            <person name="Carver A."/>
            <person name="Chen C."/>
            <person name="Cichocki N."/>
            <person name="Clum A."/>
            <person name="Culley D."/>
            <person name="Crous P.W."/>
            <person name="Fauchery L."/>
            <person name="Girlanda M."/>
            <person name="Hayes R."/>
            <person name="Keri Z."/>
            <person name="Labutti K."/>
            <person name="Lipzen A."/>
            <person name="Lombard V."/>
            <person name="Magnuson J."/>
            <person name="Maillard F."/>
            <person name="Morin E."/>
            <person name="Murat C."/>
            <person name="Nolan M."/>
            <person name="Ohm R."/>
            <person name="Pangilinan J."/>
            <person name="Pereira M."/>
            <person name="Perotto S."/>
            <person name="Peter M."/>
            <person name="Riley R."/>
            <person name="Sitrit Y."/>
            <person name="Stielow B."/>
            <person name="Szollosi G."/>
            <person name="Zifcakova L."/>
            <person name="Stursova M."/>
            <person name="Spatafora J.W."/>
            <person name="Tedersoo L."/>
            <person name="Vaario L.-M."/>
            <person name="Yamada A."/>
            <person name="Yan M."/>
            <person name="Wang P."/>
            <person name="Xu J."/>
            <person name="Bruns T."/>
            <person name="Baldrian P."/>
            <person name="Vilgalys R."/>
            <person name="Henrissat B."/>
            <person name="Grigoriev I.V."/>
            <person name="Hibbett D."/>
            <person name="Nagy L.G."/>
            <person name="Martin F.M."/>
        </authorList>
    </citation>
    <scope>NUCLEOTIDE SEQUENCE</scope>
    <source>
        <strain evidence="1">P2</strain>
    </source>
</reference>
<keyword evidence="2" id="KW-1185">Reference proteome</keyword>
<gene>
    <name evidence="1" type="ORF">BDM02DRAFT_1936138</name>
</gene>